<keyword evidence="2" id="KW-1185">Reference proteome</keyword>
<gene>
    <name evidence="1" type="ORF">MERR_LOCUS34558</name>
</gene>
<organism evidence="1 2">
    <name type="scientific">Microthlaspi erraticum</name>
    <dbReference type="NCBI Taxonomy" id="1685480"/>
    <lineage>
        <taxon>Eukaryota</taxon>
        <taxon>Viridiplantae</taxon>
        <taxon>Streptophyta</taxon>
        <taxon>Embryophyta</taxon>
        <taxon>Tracheophyta</taxon>
        <taxon>Spermatophyta</taxon>
        <taxon>Magnoliopsida</taxon>
        <taxon>eudicotyledons</taxon>
        <taxon>Gunneridae</taxon>
        <taxon>Pentapetalae</taxon>
        <taxon>rosids</taxon>
        <taxon>malvids</taxon>
        <taxon>Brassicales</taxon>
        <taxon>Brassicaceae</taxon>
        <taxon>Coluteocarpeae</taxon>
        <taxon>Microthlaspi</taxon>
    </lineage>
</organism>
<reference evidence="1" key="1">
    <citation type="submission" date="2020-01" db="EMBL/GenBank/DDBJ databases">
        <authorList>
            <person name="Mishra B."/>
        </authorList>
    </citation>
    <scope>NUCLEOTIDE SEQUENCE [LARGE SCALE GENOMIC DNA]</scope>
</reference>
<protein>
    <submittedName>
        <fullName evidence="1">Uncharacterized protein</fullName>
    </submittedName>
</protein>
<proteinExistence type="predicted"/>
<sequence>MAFHGPSSDCHPNCLRAMNAQEDYVGFVFGLADASQRAAMLAVDLISSARVIFKVDREYTAYSAQYLVDNAGPKKETAGQGEWEQGRGVTMNDLVEYLRDIAIPKETDQERPELTVKDCLECAFRDGLPKAEHWGHLGCVSKVPPFASLIPRVPMKGKVLEAEKWGRGGAALLRKQPVGAKLHVFSPEIDLVDEGVGFYDGPAGRGSTYVGLRDVMITGFGRRKGKKFAELRICYKKKSKFIKVSLERVLTSLPRDGEEPQVIEPTGLLVDFIVPRFSKKRRA</sequence>
<evidence type="ECO:0000313" key="1">
    <source>
        <dbReference type="EMBL" id="CAA7047323.1"/>
    </source>
</evidence>
<accession>A0A6D2KGP6</accession>
<evidence type="ECO:0000313" key="2">
    <source>
        <dbReference type="Proteomes" id="UP000467841"/>
    </source>
</evidence>
<dbReference type="OrthoDB" id="1036205at2759"/>
<dbReference type="Proteomes" id="UP000467841">
    <property type="component" value="Unassembled WGS sequence"/>
</dbReference>
<dbReference type="AlphaFoldDB" id="A0A6D2KGP6"/>
<dbReference type="EMBL" id="CACVBM020001373">
    <property type="protein sequence ID" value="CAA7047323.1"/>
    <property type="molecule type" value="Genomic_DNA"/>
</dbReference>
<name>A0A6D2KGP6_9BRAS</name>
<comment type="caution">
    <text evidence="1">The sequence shown here is derived from an EMBL/GenBank/DDBJ whole genome shotgun (WGS) entry which is preliminary data.</text>
</comment>